<dbReference type="EMBL" id="JAGHKO010000006">
    <property type="protein sequence ID" value="MBO9203377.1"/>
    <property type="molecule type" value="Genomic_DNA"/>
</dbReference>
<gene>
    <name evidence="1" type="ORF">J7I42_24040</name>
</gene>
<comment type="caution">
    <text evidence="1">The sequence shown here is derived from an EMBL/GenBank/DDBJ whole genome shotgun (WGS) entry which is preliminary data.</text>
</comment>
<accession>A0ABS3YZM6</accession>
<evidence type="ECO:0000313" key="2">
    <source>
        <dbReference type="Proteomes" id="UP000677244"/>
    </source>
</evidence>
<dbReference type="RefSeq" id="WP_209141430.1">
    <property type="nucleotide sequence ID" value="NZ_JAGHKO010000006.1"/>
</dbReference>
<dbReference type="Proteomes" id="UP000677244">
    <property type="component" value="Unassembled WGS sequence"/>
</dbReference>
<sequence>MRFFSIIPQIFFIPAILLLGKTAIAQSDKNISGIDQWNDAIGIRISLAEWNKMVADVLDQTNGADSSKRDTAFYIKYVRVVNTIESNAWFDKYAEVRNLFYKKVFVNAIFSLNAGPYKGGCFYNAKIDLFIGGVPHANSMFYITSLKE</sequence>
<protein>
    <recommendedName>
        <fullName evidence="3">Phosphate ABC transporter substrate-binding protein</fullName>
    </recommendedName>
</protein>
<evidence type="ECO:0000313" key="1">
    <source>
        <dbReference type="EMBL" id="MBO9203377.1"/>
    </source>
</evidence>
<reference evidence="1 2" key="1">
    <citation type="submission" date="2021-03" db="EMBL/GenBank/DDBJ databases">
        <title>Assistant Professor.</title>
        <authorList>
            <person name="Huq M.A."/>
        </authorList>
    </citation>
    <scope>NUCLEOTIDE SEQUENCE [LARGE SCALE GENOMIC DNA]</scope>
    <source>
        <strain evidence="1 2">MAH-29</strain>
    </source>
</reference>
<keyword evidence="2" id="KW-1185">Reference proteome</keyword>
<proteinExistence type="predicted"/>
<organism evidence="1 2">
    <name type="scientific">Niastella soli</name>
    <dbReference type="NCBI Taxonomy" id="2821487"/>
    <lineage>
        <taxon>Bacteria</taxon>
        <taxon>Pseudomonadati</taxon>
        <taxon>Bacteroidota</taxon>
        <taxon>Chitinophagia</taxon>
        <taxon>Chitinophagales</taxon>
        <taxon>Chitinophagaceae</taxon>
        <taxon>Niastella</taxon>
    </lineage>
</organism>
<name>A0ABS3YZM6_9BACT</name>
<evidence type="ECO:0008006" key="3">
    <source>
        <dbReference type="Google" id="ProtNLM"/>
    </source>
</evidence>